<gene>
    <name evidence="1" type="ORF">O3V59_05265</name>
</gene>
<keyword evidence="2" id="KW-1185">Reference proteome</keyword>
<name>A0A9X3TNG3_9BACL</name>
<comment type="caution">
    <text evidence="1">The sequence shown here is derived from an EMBL/GenBank/DDBJ whole genome shotgun (WGS) entry which is preliminary data.</text>
</comment>
<evidence type="ECO:0000313" key="1">
    <source>
        <dbReference type="EMBL" id="MDA5107759.1"/>
    </source>
</evidence>
<proteinExistence type="predicted"/>
<reference evidence="1" key="1">
    <citation type="submission" date="2022-12" db="EMBL/GenBank/DDBJ databases">
        <title>Draft genome sequence of the thermophilic strain Brevibacillus thermoruber HT42, isolated from Los Humeros, Puebla, Mexico, with biotechnological potential.</title>
        <authorList>
            <person name="Lara Sanchez J."/>
            <person name="Solis Palacios R."/>
            <person name="Bustos Baena A.S."/>
            <person name="Ruz Baez A.E."/>
            <person name="Espinosa Luna G."/>
            <person name="Oliart Ros R.M."/>
        </authorList>
    </citation>
    <scope>NUCLEOTIDE SEQUENCE</scope>
    <source>
        <strain evidence="1">HT42</strain>
    </source>
</reference>
<dbReference type="Proteomes" id="UP001151071">
    <property type="component" value="Unassembled WGS sequence"/>
</dbReference>
<protein>
    <submittedName>
        <fullName evidence="1">Uncharacterized protein</fullName>
    </submittedName>
</protein>
<organism evidence="1 2">
    <name type="scientific">Brevibacillus thermoruber</name>
    <dbReference type="NCBI Taxonomy" id="33942"/>
    <lineage>
        <taxon>Bacteria</taxon>
        <taxon>Bacillati</taxon>
        <taxon>Bacillota</taxon>
        <taxon>Bacilli</taxon>
        <taxon>Bacillales</taxon>
        <taxon>Paenibacillaceae</taxon>
        <taxon>Brevibacillus</taxon>
    </lineage>
</organism>
<dbReference type="AlphaFoldDB" id="A0A9X3TNG3"/>
<dbReference type="RefSeq" id="WP_271139621.1">
    <property type="nucleotide sequence ID" value="NZ_JAPYYP010000004.1"/>
</dbReference>
<sequence length="131" mass="14345">MLRVHVRSPRVNVTTPVPQVNVAAPEVRVDAPPPAIIPPPVVKVDVDSPETADCVSMNSLRKELERCMKHKQTVEVILSVDWGAQSRRYRFGNLVRVEDGIIELKPAPSDETAPGSVIIPLNRIVAVIPTS</sequence>
<evidence type="ECO:0000313" key="2">
    <source>
        <dbReference type="Proteomes" id="UP001151071"/>
    </source>
</evidence>
<accession>A0A9X3TNG3</accession>
<dbReference type="EMBL" id="JAPYYP010000004">
    <property type="protein sequence ID" value="MDA5107759.1"/>
    <property type="molecule type" value="Genomic_DNA"/>
</dbReference>